<dbReference type="AlphaFoldDB" id="U4KD51"/>
<proteinExistence type="predicted"/>
<dbReference type="OrthoDB" id="6629495at2"/>
<evidence type="ECO:0000313" key="2">
    <source>
        <dbReference type="Proteomes" id="UP000016895"/>
    </source>
</evidence>
<dbReference type="Proteomes" id="UP000016895">
    <property type="component" value="Chromosome 2"/>
</dbReference>
<dbReference type="InterPro" id="IPR018680">
    <property type="entry name" value="DUF2164"/>
</dbReference>
<protein>
    <recommendedName>
        <fullName evidence="3">DUF2164 domain-containing protein</fullName>
    </recommendedName>
</protein>
<dbReference type="STRING" id="28173.VIBNI_B1193"/>
<dbReference type="RefSeq" id="WP_022561476.1">
    <property type="nucleotide sequence ID" value="NC_022543.1"/>
</dbReference>
<accession>U4KD51</accession>
<gene>
    <name evidence="1" type="ORF">VIBNI_B1193</name>
</gene>
<evidence type="ECO:0008006" key="3">
    <source>
        <dbReference type="Google" id="ProtNLM"/>
    </source>
</evidence>
<dbReference type="KEGG" id="vni:VIBNI_B1193"/>
<evidence type="ECO:0000313" key="1">
    <source>
        <dbReference type="EMBL" id="CCO60956.1"/>
    </source>
</evidence>
<sequence length="78" mass="9095">MTDIKIERDKKNELVEELQRYLIDELDTELGQFEAEFLLDFFVEKAGPAIYNQALTDARAVIERKVADIDDELYGIEK</sequence>
<name>U4KD51_9VIBR</name>
<keyword evidence="2" id="KW-1185">Reference proteome</keyword>
<dbReference type="eggNOG" id="COG5460">
    <property type="taxonomic scope" value="Bacteria"/>
</dbReference>
<organism evidence="1 2">
    <name type="scientific">Vibrio nigripulchritudo</name>
    <dbReference type="NCBI Taxonomy" id="28173"/>
    <lineage>
        <taxon>Bacteria</taxon>
        <taxon>Pseudomonadati</taxon>
        <taxon>Pseudomonadota</taxon>
        <taxon>Gammaproteobacteria</taxon>
        <taxon>Vibrionales</taxon>
        <taxon>Vibrionaceae</taxon>
        <taxon>Vibrio</taxon>
    </lineage>
</organism>
<dbReference type="PATRIC" id="fig|1260221.3.peg.4803"/>
<dbReference type="EMBL" id="FO203527">
    <property type="protein sequence ID" value="CCO60956.1"/>
    <property type="molecule type" value="Genomic_DNA"/>
</dbReference>
<reference evidence="1 2" key="1">
    <citation type="journal article" date="2013" name="ISME J.">
        <title>Comparative genomics of pathogenic lineages of Vibrio nigripulchritudo identifies virulence-associated traits.</title>
        <authorList>
            <person name="Goudenege D."/>
            <person name="Labreuche Y."/>
            <person name="Krin E."/>
            <person name="Ansquer D."/>
            <person name="Mangenot S."/>
            <person name="Calteau A."/>
            <person name="Medigue C."/>
            <person name="Mazel D."/>
            <person name="Polz M.F."/>
            <person name="Le Roux F."/>
        </authorList>
    </citation>
    <scope>NUCLEOTIDE SEQUENCE [LARGE SCALE GENOMIC DNA]</scope>
    <source>
        <strain evidence="2">SnF1</strain>
    </source>
</reference>
<dbReference type="Pfam" id="PF09932">
    <property type="entry name" value="DUF2164"/>
    <property type="match status" value="1"/>
</dbReference>